<dbReference type="SUPFAM" id="SSF50729">
    <property type="entry name" value="PH domain-like"/>
    <property type="match status" value="1"/>
</dbReference>
<keyword evidence="3" id="KW-1185">Reference proteome</keyword>
<feature type="domain" description="RanBD1" evidence="1">
    <location>
        <begin position="2"/>
        <end position="58"/>
    </location>
</feature>
<organism evidence="2 3">
    <name type="scientific">Platanthera guangdongensis</name>
    <dbReference type="NCBI Taxonomy" id="2320717"/>
    <lineage>
        <taxon>Eukaryota</taxon>
        <taxon>Viridiplantae</taxon>
        <taxon>Streptophyta</taxon>
        <taxon>Embryophyta</taxon>
        <taxon>Tracheophyta</taxon>
        <taxon>Spermatophyta</taxon>
        <taxon>Magnoliopsida</taxon>
        <taxon>Liliopsida</taxon>
        <taxon>Asparagales</taxon>
        <taxon>Orchidaceae</taxon>
        <taxon>Orchidoideae</taxon>
        <taxon>Orchideae</taxon>
        <taxon>Orchidinae</taxon>
        <taxon>Platanthera</taxon>
    </lineage>
</organism>
<evidence type="ECO:0000313" key="2">
    <source>
        <dbReference type="EMBL" id="KAK8965107.1"/>
    </source>
</evidence>
<dbReference type="Gene3D" id="2.30.29.30">
    <property type="entry name" value="Pleckstrin-homology domain (PH domain)/Phosphotyrosine-binding domain (PTB)"/>
    <property type="match status" value="1"/>
</dbReference>
<dbReference type="InterPro" id="IPR011993">
    <property type="entry name" value="PH-like_dom_sf"/>
</dbReference>
<evidence type="ECO:0000313" key="3">
    <source>
        <dbReference type="Proteomes" id="UP001412067"/>
    </source>
</evidence>
<gene>
    <name evidence="2" type="ORF">KSP40_PGU004232</name>
</gene>
<accession>A0ABR2MMK7</accession>
<proteinExistence type="predicted"/>
<dbReference type="EMBL" id="JBBWWR010000006">
    <property type="protein sequence ID" value="KAK8965107.1"/>
    <property type="molecule type" value="Genomic_DNA"/>
</dbReference>
<evidence type="ECO:0000259" key="1">
    <source>
        <dbReference type="Pfam" id="PF00638"/>
    </source>
</evidence>
<dbReference type="Proteomes" id="UP001412067">
    <property type="component" value="Unassembled WGS sequence"/>
</dbReference>
<protein>
    <recommendedName>
        <fullName evidence="1">RanBD1 domain-containing protein</fullName>
    </recommendedName>
</protein>
<reference evidence="2 3" key="1">
    <citation type="journal article" date="2022" name="Nat. Plants">
        <title>Genomes of leafy and leafless Platanthera orchids illuminate the evolution of mycoheterotrophy.</title>
        <authorList>
            <person name="Li M.H."/>
            <person name="Liu K.W."/>
            <person name="Li Z."/>
            <person name="Lu H.C."/>
            <person name="Ye Q.L."/>
            <person name="Zhang D."/>
            <person name="Wang J.Y."/>
            <person name="Li Y.F."/>
            <person name="Zhong Z.M."/>
            <person name="Liu X."/>
            <person name="Yu X."/>
            <person name="Liu D.K."/>
            <person name="Tu X.D."/>
            <person name="Liu B."/>
            <person name="Hao Y."/>
            <person name="Liao X.Y."/>
            <person name="Jiang Y.T."/>
            <person name="Sun W.H."/>
            <person name="Chen J."/>
            <person name="Chen Y.Q."/>
            <person name="Ai Y."/>
            <person name="Zhai J.W."/>
            <person name="Wu S.S."/>
            <person name="Zhou Z."/>
            <person name="Hsiao Y.Y."/>
            <person name="Wu W.L."/>
            <person name="Chen Y.Y."/>
            <person name="Lin Y.F."/>
            <person name="Hsu J.L."/>
            <person name="Li C.Y."/>
            <person name="Wang Z.W."/>
            <person name="Zhao X."/>
            <person name="Zhong W.Y."/>
            <person name="Ma X.K."/>
            <person name="Ma L."/>
            <person name="Huang J."/>
            <person name="Chen G.Z."/>
            <person name="Huang M.Z."/>
            <person name="Huang L."/>
            <person name="Peng D.H."/>
            <person name="Luo Y.B."/>
            <person name="Zou S.Q."/>
            <person name="Chen S.P."/>
            <person name="Lan S."/>
            <person name="Tsai W.C."/>
            <person name="Van de Peer Y."/>
            <person name="Liu Z.J."/>
        </authorList>
    </citation>
    <scope>NUCLEOTIDE SEQUENCE [LARGE SCALE GENOMIC DNA]</scope>
    <source>
        <strain evidence="2">Lor288</strain>
    </source>
</reference>
<name>A0ABR2MMK7_9ASPA</name>
<dbReference type="Pfam" id="PF00638">
    <property type="entry name" value="Ran_BP1"/>
    <property type="match status" value="1"/>
</dbReference>
<comment type="caution">
    <text evidence="2">The sequence shown here is derived from an EMBL/GenBank/DDBJ whole genome shotgun (WGS) entry which is preliminary data.</text>
</comment>
<sequence length="78" mass="9323">MWRVKTPTICANHLILPSMKLQEHARYEMSCVWHATNFFFDGELKDETLCIQIGSIESEHLPFHCYFLLMMHMIKLEH</sequence>
<dbReference type="InterPro" id="IPR000156">
    <property type="entry name" value="Ran_bind_dom"/>
</dbReference>